<dbReference type="InterPro" id="IPR010920">
    <property type="entry name" value="LSM_dom_sf"/>
</dbReference>
<dbReference type="EMBL" id="CAJVPQ010002690">
    <property type="protein sequence ID" value="CAG8605306.1"/>
    <property type="molecule type" value="Genomic_DNA"/>
</dbReference>
<gene>
    <name evidence="7" type="ORF">FCALED_LOCUS8790</name>
</gene>
<dbReference type="InterPro" id="IPR023408">
    <property type="entry name" value="MscS_beta-dom_sf"/>
</dbReference>
<keyword evidence="8" id="KW-1185">Reference proteome</keyword>
<evidence type="ECO:0000313" key="7">
    <source>
        <dbReference type="EMBL" id="CAG8605306.1"/>
    </source>
</evidence>
<feature type="transmembrane region" description="Helical" evidence="5">
    <location>
        <begin position="148"/>
        <end position="171"/>
    </location>
</feature>
<keyword evidence="2 5" id="KW-0812">Transmembrane</keyword>
<dbReference type="PANTHER" id="PTHR30566">
    <property type="entry name" value="YNAI-RELATED MECHANOSENSITIVE ION CHANNEL"/>
    <property type="match status" value="1"/>
</dbReference>
<proteinExistence type="predicted"/>
<evidence type="ECO:0000256" key="5">
    <source>
        <dbReference type="SAM" id="Phobius"/>
    </source>
</evidence>
<dbReference type="InterPro" id="IPR006685">
    <property type="entry name" value="MscS_channel_2nd"/>
</dbReference>
<dbReference type="Proteomes" id="UP000789570">
    <property type="component" value="Unassembled WGS sequence"/>
</dbReference>
<evidence type="ECO:0000256" key="4">
    <source>
        <dbReference type="ARBA" id="ARBA00023136"/>
    </source>
</evidence>
<evidence type="ECO:0000256" key="2">
    <source>
        <dbReference type="ARBA" id="ARBA00022692"/>
    </source>
</evidence>
<evidence type="ECO:0000259" key="6">
    <source>
        <dbReference type="Pfam" id="PF00924"/>
    </source>
</evidence>
<evidence type="ECO:0000256" key="3">
    <source>
        <dbReference type="ARBA" id="ARBA00022989"/>
    </source>
</evidence>
<dbReference type="Gene3D" id="2.30.30.60">
    <property type="match status" value="1"/>
</dbReference>
<organism evidence="7 8">
    <name type="scientific">Funneliformis caledonium</name>
    <dbReference type="NCBI Taxonomy" id="1117310"/>
    <lineage>
        <taxon>Eukaryota</taxon>
        <taxon>Fungi</taxon>
        <taxon>Fungi incertae sedis</taxon>
        <taxon>Mucoromycota</taxon>
        <taxon>Glomeromycotina</taxon>
        <taxon>Glomeromycetes</taxon>
        <taxon>Glomerales</taxon>
        <taxon>Glomeraceae</taxon>
        <taxon>Funneliformis</taxon>
    </lineage>
</organism>
<dbReference type="SUPFAM" id="SSF50182">
    <property type="entry name" value="Sm-like ribonucleoproteins"/>
    <property type="match status" value="1"/>
</dbReference>
<name>A0A9N9CL78_9GLOM</name>
<feature type="transmembrane region" description="Helical" evidence="5">
    <location>
        <begin position="27"/>
        <end position="48"/>
    </location>
</feature>
<dbReference type="Gene3D" id="1.10.287.1260">
    <property type="match status" value="1"/>
</dbReference>
<feature type="domain" description="Mechanosensitive ion channel MscS" evidence="6">
    <location>
        <begin position="200"/>
        <end position="265"/>
    </location>
</feature>
<evidence type="ECO:0000313" key="8">
    <source>
        <dbReference type="Proteomes" id="UP000789570"/>
    </source>
</evidence>
<dbReference type="Pfam" id="PF00924">
    <property type="entry name" value="MS_channel_2nd"/>
    <property type="match status" value="1"/>
</dbReference>
<feature type="transmembrane region" description="Helical" evidence="5">
    <location>
        <begin position="177"/>
        <end position="196"/>
    </location>
</feature>
<keyword evidence="3 5" id="KW-1133">Transmembrane helix</keyword>
<dbReference type="GO" id="GO:0055085">
    <property type="term" value="P:transmembrane transport"/>
    <property type="evidence" value="ECO:0007669"/>
    <property type="project" value="InterPro"/>
</dbReference>
<feature type="transmembrane region" description="Helical" evidence="5">
    <location>
        <begin position="103"/>
        <end position="127"/>
    </location>
</feature>
<evidence type="ECO:0000256" key="1">
    <source>
        <dbReference type="ARBA" id="ARBA00004370"/>
    </source>
</evidence>
<sequence length="403" mass="45214">MATTEYNSTTSSENQLKFHEGDNKTPLLIIGGIAIGSMVLHLLLTFIIRKVAKKTGWVFDNEVIKNCSIPTFFIFPVASILITLSFISTTVDPTIMDPIKHALDIILILFSTWAAIGLVKATSIAISTNNDFIKSSNSVQSRKLHTQFVVTIRCIYGLIFCIGAASILLSFPRAWELGASLLASASVVALFIGLAAKPSMENLVASLQIALTQPLLLDDYIKIDGHEGVVEEIQAQYIVVKTSDERRIIIPLSRIINGLFENYTKVNENMGMSFEFYVDYGVPLDDLKQYYQSILQKSEYWDHRDGAISIKECLENCMVLKASMTAVNVKMGSKLKGELREKLLEYIITTYPEYLPRTRHLNVEKRTGTDSMKRIVTKMEDAKLEDIPNGISEKKHFILQEKE</sequence>
<comment type="subcellular location">
    <subcellularLocation>
        <location evidence="1">Membrane</location>
    </subcellularLocation>
</comment>
<protein>
    <submittedName>
        <fullName evidence="7">4263_t:CDS:1</fullName>
    </submittedName>
</protein>
<feature type="transmembrane region" description="Helical" evidence="5">
    <location>
        <begin position="69"/>
        <end position="91"/>
    </location>
</feature>
<comment type="caution">
    <text evidence="7">The sequence shown here is derived from an EMBL/GenBank/DDBJ whole genome shotgun (WGS) entry which is preliminary data.</text>
</comment>
<reference evidence="7" key="1">
    <citation type="submission" date="2021-06" db="EMBL/GenBank/DDBJ databases">
        <authorList>
            <person name="Kallberg Y."/>
            <person name="Tangrot J."/>
            <person name="Rosling A."/>
        </authorList>
    </citation>
    <scope>NUCLEOTIDE SEQUENCE</scope>
    <source>
        <strain evidence="7">UK204</strain>
    </source>
</reference>
<dbReference type="OrthoDB" id="2114051at2759"/>
<dbReference type="GO" id="GO:0016020">
    <property type="term" value="C:membrane"/>
    <property type="evidence" value="ECO:0007669"/>
    <property type="project" value="UniProtKB-SubCell"/>
</dbReference>
<dbReference type="PANTHER" id="PTHR30566:SF25">
    <property type="entry name" value="INNER MEMBRANE PROTEIN"/>
    <property type="match status" value="1"/>
</dbReference>
<dbReference type="AlphaFoldDB" id="A0A9N9CL78"/>
<keyword evidence="4 5" id="KW-0472">Membrane</keyword>
<accession>A0A9N9CL78</accession>